<dbReference type="InterPro" id="IPR037026">
    <property type="entry name" value="Vgr_OB-fold_dom_sf"/>
</dbReference>
<dbReference type="Proteomes" id="UP000823619">
    <property type="component" value="Unassembled WGS sequence"/>
</dbReference>
<comment type="caution">
    <text evidence="2">The sequence shown here is derived from an EMBL/GenBank/DDBJ whole genome shotgun (WGS) entry which is preliminary data.</text>
</comment>
<reference evidence="2" key="2">
    <citation type="journal article" date="2021" name="PeerJ">
        <title>Extensive microbial diversity within the chicken gut microbiome revealed by metagenomics and culture.</title>
        <authorList>
            <person name="Gilroy R."/>
            <person name="Ravi A."/>
            <person name="Getino M."/>
            <person name="Pursley I."/>
            <person name="Horton D.L."/>
            <person name="Alikhan N.F."/>
            <person name="Baker D."/>
            <person name="Gharbi K."/>
            <person name="Hall N."/>
            <person name="Watson M."/>
            <person name="Adriaenssens E.M."/>
            <person name="Foster-Nyarko E."/>
            <person name="Jarju S."/>
            <person name="Secka A."/>
            <person name="Antonio M."/>
            <person name="Oren A."/>
            <person name="Chaudhuri R.R."/>
            <person name="La Ragione R."/>
            <person name="Hildebrand F."/>
            <person name="Pallen M.J."/>
        </authorList>
    </citation>
    <scope>NUCLEOTIDE SEQUENCE</scope>
    <source>
        <strain evidence="2">D5-748</strain>
    </source>
</reference>
<feature type="domain" description="Gp5/Type VI secretion system Vgr protein OB-fold" evidence="1">
    <location>
        <begin position="399"/>
        <end position="475"/>
    </location>
</feature>
<evidence type="ECO:0000313" key="3">
    <source>
        <dbReference type="Proteomes" id="UP000823619"/>
    </source>
</evidence>
<dbReference type="Gene3D" id="3.55.50.10">
    <property type="entry name" value="Baseplate protein-like domains"/>
    <property type="match status" value="1"/>
</dbReference>
<gene>
    <name evidence="2" type="ORF">IAC23_08115</name>
</gene>
<dbReference type="InterPro" id="IPR006531">
    <property type="entry name" value="Gp5/Vgr_OB"/>
</dbReference>
<proteinExistence type="predicted"/>
<protein>
    <submittedName>
        <fullName evidence="2">Type VI secretion system tip protein VgrG</fullName>
    </submittedName>
</protein>
<sequence>MSTTVSKLVLTIGDARSEDFLIEIDGTLFQVDDFTLVQCLMQPNTLTFRMRKGPKEGEDEPRFKTCGNIIGKDVSLVLETDNIEKLSLKSDSVKTGEIKFNGIITSASGSRSQSEYCIDVEARSHDALLMDNPSCKSYEDMTLNEIVEDVVGEYSDQILPEADARFAESLPYTVQYNETDWQFLVRLAQRFGEWIYNDGEHLIFGKLPQGETVMLGYPDKDIPFYNVDLKMQHTSFSHVASSYNSYDATRKEGEEEMEREYNNLADLVFNAAKDRMTKPTLQNLHSGGFADSDGRSTVLNVSTKTQARGEKAGMLTYSGMTYCSRLRIGSTLVIRDNFLSDDMAGHMSEVDQDEILITELVHTFSADDIYSNRFVGIPSACDYPPYSDSDVYPAASSCRAKVTDNEDPHNLGRVRVQFDWQAQLDTEMMTPWLRISQPYAGGGKGFSFIPEIGEEVMVDFEGGNAERPYVKGMLYNGVGDPDVKWLPDNNSSNKVKAIRTRNGHTIEIHDEGNDGYIRIYDNGKENYILTFSTDQKLIKLESTGNIELYAKNDIIMHAGHDINASADNDIIIAASHDMQRTADNDIREHSGNDRSASVGRNDSLSVASNQFVKVDENKDEQIARRLQTTAENIRTEAKLSLLEYSTTHHQKASATMAVNAGDRIDIKAGKVKVN</sequence>
<dbReference type="Pfam" id="PF05954">
    <property type="entry name" value="Phage_GPD"/>
    <property type="match status" value="1"/>
</dbReference>
<dbReference type="SUPFAM" id="SSF69255">
    <property type="entry name" value="gp5 N-terminal domain-like"/>
    <property type="match status" value="1"/>
</dbReference>
<reference evidence="2" key="1">
    <citation type="submission" date="2020-10" db="EMBL/GenBank/DDBJ databases">
        <authorList>
            <person name="Gilroy R."/>
        </authorList>
    </citation>
    <scope>NUCLEOTIDE SEQUENCE</scope>
    <source>
        <strain evidence="2">D5-748</strain>
    </source>
</reference>
<dbReference type="Gene3D" id="4.10.220.110">
    <property type="match status" value="1"/>
</dbReference>
<dbReference type="SUPFAM" id="SSF69279">
    <property type="entry name" value="Phage tail proteins"/>
    <property type="match status" value="2"/>
</dbReference>
<dbReference type="Gene3D" id="2.30.110.50">
    <property type="match status" value="1"/>
</dbReference>
<evidence type="ECO:0000313" key="2">
    <source>
        <dbReference type="EMBL" id="MBO8445637.1"/>
    </source>
</evidence>
<dbReference type="AlphaFoldDB" id="A0A9D9HDE5"/>
<name>A0A9D9HDE5_9BACT</name>
<evidence type="ECO:0000259" key="1">
    <source>
        <dbReference type="Pfam" id="PF04717"/>
    </source>
</evidence>
<dbReference type="EMBL" id="JADIMO010000100">
    <property type="protein sequence ID" value="MBO8445637.1"/>
    <property type="molecule type" value="Genomic_DNA"/>
</dbReference>
<dbReference type="SUPFAM" id="SSF69349">
    <property type="entry name" value="Phage fibre proteins"/>
    <property type="match status" value="1"/>
</dbReference>
<organism evidence="2 3">
    <name type="scientific">Candidatus Cryptobacteroides merdavium</name>
    <dbReference type="NCBI Taxonomy" id="2840769"/>
    <lineage>
        <taxon>Bacteria</taxon>
        <taxon>Pseudomonadati</taxon>
        <taxon>Bacteroidota</taxon>
        <taxon>Bacteroidia</taxon>
        <taxon>Bacteroidales</taxon>
        <taxon>Candidatus Cryptobacteroides</taxon>
    </lineage>
</organism>
<accession>A0A9D9HDE5</accession>
<dbReference type="Pfam" id="PF04717">
    <property type="entry name" value="Phage_base_V"/>
    <property type="match status" value="1"/>
</dbReference>
<dbReference type="Gene3D" id="2.40.50.230">
    <property type="entry name" value="Gp5 N-terminal domain"/>
    <property type="match status" value="1"/>
</dbReference>